<gene>
    <name evidence="13" type="ORF">caldi_27460</name>
</gene>
<dbReference type="InterPro" id="IPR036890">
    <property type="entry name" value="HATPase_C_sf"/>
</dbReference>
<evidence type="ECO:0000259" key="12">
    <source>
        <dbReference type="SMART" id="SM00388"/>
    </source>
</evidence>
<feature type="domain" description="Signal transduction histidine kinase dimerisation/phosphoacceptor" evidence="12">
    <location>
        <begin position="218"/>
        <end position="284"/>
    </location>
</feature>
<dbReference type="InterPro" id="IPR004358">
    <property type="entry name" value="Sig_transdc_His_kin-like_C"/>
</dbReference>
<evidence type="ECO:0000313" key="14">
    <source>
        <dbReference type="Proteomes" id="UP001163687"/>
    </source>
</evidence>
<evidence type="ECO:0000256" key="2">
    <source>
        <dbReference type="ARBA" id="ARBA00004370"/>
    </source>
</evidence>
<dbReference type="CDD" id="cd00082">
    <property type="entry name" value="HisKA"/>
    <property type="match status" value="1"/>
</dbReference>
<keyword evidence="5" id="KW-0808">Transferase</keyword>
<dbReference type="InterPro" id="IPR050428">
    <property type="entry name" value="TCS_sensor_his_kinase"/>
</dbReference>
<dbReference type="GO" id="GO:0000155">
    <property type="term" value="F:phosphorelay sensor kinase activity"/>
    <property type="evidence" value="ECO:0007669"/>
    <property type="project" value="InterPro"/>
</dbReference>
<evidence type="ECO:0000259" key="10">
    <source>
        <dbReference type="SMART" id="SM00304"/>
    </source>
</evidence>
<evidence type="ECO:0000256" key="6">
    <source>
        <dbReference type="ARBA" id="ARBA00022777"/>
    </source>
</evidence>
<dbReference type="PRINTS" id="PR00344">
    <property type="entry name" value="BCTRLSENSOR"/>
</dbReference>
<dbReference type="FunFam" id="3.30.565.10:FF:000006">
    <property type="entry name" value="Sensor histidine kinase WalK"/>
    <property type="match status" value="1"/>
</dbReference>
<dbReference type="Gene3D" id="3.30.565.10">
    <property type="entry name" value="Histidine kinase-like ATPase, C-terminal domain"/>
    <property type="match status" value="1"/>
</dbReference>
<dbReference type="SMART" id="SM00387">
    <property type="entry name" value="HATPase_c"/>
    <property type="match status" value="1"/>
</dbReference>
<dbReference type="CDD" id="cd00075">
    <property type="entry name" value="HATPase"/>
    <property type="match status" value="1"/>
</dbReference>
<dbReference type="GO" id="GO:0005886">
    <property type="term" value="C:plasma membrane"/>
    <property type="evidence" value="ECO:0007669"/>
    <property type="project" value="TreeGrafter"/>
</dbReference>
<dbReference type="InterPro" id="IPR003661">
    <property type="entry name" value="HisK_dim/P_dom"/>
</dbReference>
<dbReference type="Proteomes" id="UP001163687">
    <property type="component" value="Chromosome"/>
</dbReference>
<name>A0AA35G921_9FIRM</name>
<keyword evidence="14" id="KW-1185">Reference proteome</keyword>
<evidence type="ECO:0000256" key="9">
    <source>
        <dbReference type="SAM" id="Phobius"/>
    </source>
</evidence>
<dbReference type="Gene3D" id="1.10.287.130">
    <property type="match status" value="1"/>
</dbReference>
<dbReference type="AlphaFoldDB" id="A0AA35G921"/>
<protein>
    <recommendedName>
        <fullName evidence="3">histidine kinase</fullName>
        <ecNumber evidence="3">2.7.13.3</ecNumber>
    </recommendedName>
</protein>
<evidence type="ECO:0000256" key="5">
    <source>
        <dbReference type="ARBA" id="ARBA00022679"/>
    </source>
</evidence>
<feature type="domain" description="Histidine kinase/HSP90-like ATPase" evidence="11">
    <location>
        <begin position="329"/>
        <end position="451"/>
    </location>
</feature>
<dbReference type="Pfam" id="PF00512">
    <property type="entry name" value="HisKA"/>
    <property type="match status" value="1"/>
</dbReference>
<evidence type="ECO:0000256" key="8">
    <source>
        <dbReference type="ARBA" id="ARBA00023136"/>
    </source>
</evidence>
<dbReference type="EMBL" id="AP025628">
    <property type="protein sequence ID" value="BDG61656.1"/>
    <property type="molecule type" value="Genomic_DNA"/>
</dbReference>
<feature type="domain" description="HAMP" evidence="10">
    <location>
        <begin position="162"/>
        <end position="217"/>
    </location>
</feature>
<keyword evidence="4" id="KW-0597">Phosphoprotein</keyword>
<dbReference type="InterPro" id="IPR003660">
    <property type="entry name" value="HAMP_dom"/>
</dbReference>
<dbReference type="FunFam" id="1.10.287.130:FF:000001">
    <property type="entry name" value="Two-component sensor histidine kinase"/>
    <property type="match status" value="1"/>
</dbReference>
<feature type="transmembrane region" description="Helical" evidence="9">
    <location>
        <begin position="141"/>
        <end position="161"/>
    </location>
</feature>
<dbReference type="Pfam" id="PF02518">
    <property type="entry name" value="HATPase_c"/>
    <property type="match status" value="1"/>
</dbReference>
<keyword evidence="7" id="KW-0902">Two-component regulatory system</keyword>
<keyword evidence="9" id="KW-0812">Transmembrane</keyword>
<dbReference type="InterPro" id="IPR003594">
    <property type="entry name" value="HATPase_dom"/>
</dbReference>
<reference evidence="13" key="1">
    <citation type="submission" date="2022-03" db="EMBL/GenBank/DDBJ databases">
        <title>Complete genome sequence of Caldinitratiruptor microaerophilus.</title>
        <authorList>
            <person name="Mukaiyama R."/>
            <person name="Nishiyama T."/>
            <person name="Ueda K."/>
        </authorList>
    </citation>
    <scope>NUCLEOTIDE SEQUENCE</scope>
    <source>
        <strain evidence="13">JCM 16183</strain>
    </source>
</reference>
<organism evidence="13 14">
    <name type="scientific">Caldinitratiruptor microaerophilus</name>
    <dbReference type="NCBI Taxonomy" id="671077"/>
    <lineage>
        <taxon>Bacteria</taxon>
        <taxon>Bacillati</taxon>
        <taxon>Bacillota</taxon>
        <taxon>Clostridia</taxon>
        <taxon>Eubacteriales</taxon>
        <taxon>Symbiobacteriaceae</taxon>
        <taxon>Caldinitratiruptor</taxon>
    </lineage>
</organism>
<dbReference type="KEGG" id="cmic:caldi_27460"/>
<evidence type="ECO:0000256" key="3">
    <source>
        <dbReference type="ARBA" id="ARBA00012438"/>
    </source>
</evidence>
<evidence type="ECO:0000259" key="11">
    <source>
        <dbReference type="SMART" id="SM00387"/>
    </source>
</evidence>
<dbReference type="SUPFAM" id="SSF47384">
    <property type="entry name" value="Homodimeric domain of signal transducing histidine kinase"/>
    <property type="match status" value="1"/>
</dbReference>
<evidence type="ECO:0000256" key="4">
    <source>
        <dbReference type="ARBA" id="ARBA00022553"/>
    </source>
</evidence>
<dbReference type="SMART" id="SM00304">
    <property type="entry name" value="HAMP"/>
    <property type="match status" value="1"/>
</dbReference>
<dbReference type="Gene3D" id="6.10.340.10">
    <property type="match status" value="1"/>
</dbReference>
<dbReference type="PANTHER" id="PTHR45436">
    <property type="entry name" value="SENSOR HISTIDINE KINASE YKOH"/>
    <property type="match status" value="1"/>
</dbReference>
<dbReference type="InterPro" id="IPR036097">
    <property type="entry name" value="HisK_dim/P_sf"/>
</dbReference>
<keyword evidence="9" id="KW-1133">Transmembrane helix</keyword>
<dbReference type="EC" id="2.7.13.3" evidence="3"/>
<keyword evidence="8 9" id="KW-0472">Membrane</keyword>
<keyword evidence="6" id="KW-0418">Kinase</keyword>
<evidence type="ECO:0000256" key="1">
    <source>
        <dbReference type="ARBA" id="ARBA00000085"/>
    </source>
</evidence>
<comment type="subcellular location">
    <subcellularLocation>
        <location evidence="2">Membrane</location>
    </subcellularLocation>
</comment>
<dbReference type="SMART" id="SM00388">
    <property type="entry name" value="HisKA"/>
    <property type="match status" value="1"/>
</dbReference>
<sequence>MAAGLQAAILLVVLGGAYVSAALAVGRAIDASLVRDALLDGGRDRVPPGMIPEAEAEARARRAGAAFRTLIEQRGHDEDDEGDEHGGYHLVPYPRPDWLQLLLPDEDAVRVAYVARPDGQVRVVAAPAGALAREMGKVVRMLAGVAAAAVPVAAALVFWVARRAFAPLREVAATAAAIGPASLDTRIRPRVAAEDETVASLVAVLNGMLDRLQAGFRAQARFADDAAHELRTPLGALRTQLEVALRHPRDAETYRQVLASALEDVERLSRLADDLLLLARHERGAVLPVESAVPLGDLVARAEREVSGLVQEAGVAVVTDVPAGLDLDCDPVAVERVLANLLRNAVQHSPPGGVVTVTARARPAAPAGSGGGAAVPGVEVHVEDEGPGISPADLPFVFDRFYRGDAARRRGGTGLGLAIARAVVEAHGGRITASARPGGGARFTVWLPRRAASFLTGGGAPAVHHDGNG</sequence>
<evidence type="ECO:0000256" key="7">
    <source>
        <dbReference type="ARBA" id="ARBA00023012"/>
    </source>
</evidence>
<evidence type="ECO:0000313" key="13">
    <source>
        <dbReference type="EMBL" id="BDG61656.1"/>
    </source>
</evidence>
<dbReference type="SUPFAM" id="SSF55874">
    <property type="entry name" value="ATPase domain of HSP90 chaperone/DNA topoisomerase II/histidine kinase"/>
    <property type="match status" value="1"/>
</dbReference>
<proteinExistence type="predicted"/>
<comment type="catalytic activity">
    <reaction evidence="1">
        <text>ATP + protein L-histidine = ADP + protein N-phospho-L-histidine.</text>
        <dbReference type="EC" id="2.7.13.3"/>
    </reaction>
</comment>
<dbReference type="PANTHER" id="PTHR45436:SF5">
    <property type="entry name" value="SENSOR HISTIDINE KINASE TRCS"/>
    <property type="match status" value="1"/>
</dbReference>
<accession>A0AA35G921</accession>